<sequence length="336" mass="38640">MTALSGPVPAPQTRTYQEVYIENGRWYGTYRKGKYMFPIDETELERLDVFHKIFQVARKDVLHSAPLHSQEPRILDLGCGTGIWGIEMADKYPHGTHVGVDLNYIQPEYIPMNIRFLQQDIEVTWQDLEPNSWDLIHMRTLNGSIANWPKVYAEVYRHLKPYYGHIEQVEIDWNPRCDDGTMPRDAYVVQWANELMDVMDGFGRPLRMDSNLTKQRLTDAGFVDIKEEVIRLALNGWPADPHGREVGRWFNLGLRQSYQPLSLAPLARGHNRTPAQIHELTEKVGAEIYSLSLHAYCTLHIFTARKPRVDDPVVHSATNSTTSSQAPLPRARPRQA</sequence>
<comment type="subcellular location">
    <subcellularLocation>
        <location evidence="1">Nucleus</location>
    </subcellularLocation>
</comment>
<dbReference type="GO" id="GO:0032259">
    <property type="term" value="P:methylation"/>
    <property type="evidence" value="ECO:0007669"/>
    <property type="project" value="UniProtKB-KW"/>
</dbReference>
<proteinExistence type="inferred from homology"/>
<organism evidence="11 12">
    <name type="scientific">Madurella fahalii</name>
    <dbReference type="NCBI Taxonomy" id="1157608"/>
    <lineage>
        <taxon>Eukaryota</taxon>
        <taxon>Fungi</taxon>
        <taxon>Dikarya</taxon>
        <taxon>Ascomycota</taxon>
        <taxon>Pezizomycotina</taxon>
        <taxon>Sordariomycetes</taxon>
        <taxon>Sordariomycetidae</taxon>
        <taxon>Sordariales</taxon>
        <taxon>Sordariales incertae sedis</taxon>
        <taxon>Madurella</taxon>
    </lineage>
</organism>
<dbReference type="Proteomes" id="UP001628179">
    <property type="component" value="Unassembled WGS sequence"/>
</dbReference>
<dbReference type="InterPro" id="IPR029063">
    <property type="entry name" value="SAM-dependent_MTases_sf"/>
</dbReference>
<dbReference type="Gene3D" id="3.40.50.150">
    <property type="entry name" value="Vaccinia Virus protein VP39"/>
    <property type="match status" value="1"/>
</dbReference>
<dbReference type="EMBL" id="BAAFSV010000001">
    <property type="protein sequence ID" value="GAB1310278.1"/>
    <property type="molecule type" value="Genomic_DNA"/>
</dbReference>
<evidence type="ECO:0000256" key="4">
    <source>
        <dbReference type="ARBA" id="ARBA00022691"/>
    </source>
</evidence>
<evidence type="ECO:0000313" key="12">
    <source>
        <dbReference type="Proteomes" id="UP001628179"/>
    </source>
</evidence>
<evidence type="ECO:0000256" key="1">
    <source>
        <dbReference type="ARBA" id="ARBA00004123"/>
    </source>
</evidence>
<evidence type="ECO:0000256" key="8">
    <source>
        <dbReference type="ARBA" id="ARBA00038158"/>
    </source>
</evidence>
<evidence type="ECO:0000256" key="9">
    <source>
        <dbReference type="ARBA" id="ARBA00047870"/>
    </source>
</evidence>
<feature type="compositionally biased region" description="Polar residues" evidence="10">
    <location>
        <begin position="316"/>
        <end position="326"/>
    </location>
</feature>
<evidence type="ECO:0000256" key="7">
    <source>
        <dbReference type="ARBA" id="ARBA00023242"/>
    </source>
</evidence>
<dbReference type="RefSeq" id="XP_070912011.1">
    <property type="nucleotide sequence ID" value="XM_071055910.1"/>
</dbReference>
<evidence type="ECO:0000313" key="11">
    <source>
        <dbReference type="EMBL" id="GAB1310278.1"/>
    </source>
</evidence>
<name>A0ABQ0FXR1_9PEZI</name>
<keyword evidence="3" id="KW-0808">Transferase</keyword>
<reference evidence="11 12" key="1">
    <citation type="submission" date="2024-09" db="EMBL/GenBank/DDBJ databases">
        <title>Itraconazole resistance in Madurella fahalii resulting from another homologue of gene encoding cytochrome P450 14-alpha sterol demethylase (CYP51).</title>
        <authorList>
            <person name="Yoshioka I."/>
            <person name="Fahal A.H."/>
            <person name="Kaneko S."/>
            <person name="Yaguchi T."/>
        </authorList>
    </citation>
    <scope>NUCLEOTIDE SEQUENCE [LARGE SCALE GENOMIC DNA]</scope>
    <source>
        <strain evidence="11 12">IFM 68171</strain>
    </source>
</reference>
<dbReference type="PANTHER" id="PTHR43591">
    <property type="entry name" value="METHYLTRANSFERASE"/>
    <property type="match status" value="1"/>
</dbReference>
<feature type="region of interest" description="Disordered" evidence="10">
    <location>
        <begin position="313"/>
        <end position="336"/>
    </location>
</feature>
<evidence type="ECO:0000256" key="10">
    <source>
        <dbReference type="SAM" id="MobiDB-lite"/>
    </source>
</evidence>
<dbReference type="SUPFAM" id="SSF53335">
    <property type="entry name" value="S-adenosyl-L-methionine-dependent methyltransferases"/>
    <property type="match status" value="1"/>
</dbReference>
<keyword evidence="4" id="KW-0949">S-adenosyl-L-methionine</keyword>
<comment type="caution">
    <text evidence="11">The sequence shown here is derived from an EMBL/GenBank/DDBJ whole genome shotgun (WGS) entry which is preliminary data.</text>
</comment>
<dbReference type="PANTHER" id="PTHR43591:SF30">
    <property type="entry name" value="PROTEIN-METHIONINE METHYLTRANSFERASE LAEA"/>
    <property type="match status" value="1"/>
</dbReference>
<keyword evidence="7" id="KW-0539">Nucleus</keyword>
<evidence type="ECO:0000256" key="5">
    <source>
        <dbReference type="ARBA" id="ARBA00023015"/>
    </source>
</evidence>
<dbReference type="GO" id="GO:0008168">
    <property type="term" value="F:methyltransferase activity"/>
    <property type="evidence" value="ECO:0007669"/>
    <property type="project" value="UniProtKB-KW"/>
</dbReference>
<comment type="catalytic activity">
    <reaction evidence="9">
        <text>L-methionyl-[protein] + S-adenosyl-L-methionine = S-methyl-L-methionyl-[protein] + S-adenosyl-L-homocysteine</text>
        <dbReference type="Rhea" id="RHEA:60560"/>
        <dbReference type="Rhea" id="RHEA-COMP:12313"/>
        <dbReference type="Rhea" id="RHEA-COMP:15592"/>
        <dbReference type="ChEBI" id="CHEBI:16044"/>
        <dbReference type="ChEBI" id="CHEBI:57856"/>
        <dbReference type="ChEBI" id="CHEBI:59789"/>
        <dbReference type="ChEBI" id="CHEBI:142742"/>
    </reaction>
    <physiologicalReaction direction="left-to-right" evidence="9">
        <dbReference type="Rhea" id="RHEA:60561"/>
    </physiologicalReaction>
</comment>
<evidence type="ECO:0000256" key="3">
    <source>
        <dbReference type="ARBA" id="ARBA00022679"/>
    </source>
</evidence>
<keyword evidence="2 11" id="KW-0489">Methyltransferase</keyword>
<evidence type="ECO:0000256" key="2">
    <source>
        <dbReference type="ARBA" id="ARBA00022603"/>
    </source>
</evidence>
<dbReference type="GeneID" id="98171233"/>
<accession>A0ABQ0FXR1</accession>
<comment type="similarity">
    <text evidence="8">Belongs to the methyltransferase superfamily. LaeA methyltransferase family.</text>
</comment>
<keyword evidence="5" id="KW-0805">Transcription regulation</keyword>
<dbReference type="Pfam" id="PF13489">
    <property type="entry name" value="Methyltransf_23"/>
    <property type="match status" value="1"/>
</dbReference>
<gene>
    <name evidence="11" type="ORF">MFIFM68171_00488</name>
</gene>
<keyword evidence="6" id="KW-0804">Transcription</keyword>
<keyword evidence="12" id="KW-1185">Reference proteome</keyword>
<evidence type="ECO:0000256" key="6">
    <source>
        <dbReference type="ARBA" id="ARBA00023163"/>
    </source>
</evidence>
<protein>
    <submittedName>
        <fullName evidence="11">S-adenosyl-L-methionine-dependent methyltransferase</fullName>
    </submittedName>
</protein>
<dbReference type="CDD" id="cd02440">
    <property type="entry name" value="AdoMet_MTases"/>
    <property type="match status" value="1"/>
</dbReference>